<organism evidence="1 2">
    <name type="scientific">Hibiscus sabdariffa</name>
    <name type="common">roselle</name>
    <dbReference type="NCBI Taxonomy" id="183260"/>
    <lineage>
        <taxon>Eukaryota</taxon>
        <taxon>Viridiplantae</taxon>
        <taxon>Streptophyta</taxon>
        <taxon>Embryophyta</taxon>
        <taxon>Tracheophyta</taxon>
        <taxon>Spermatophyta</taxon>
        <taxon>Magnoliopsida</taxon>
        <taxon>eudicotyledons</taxon>
        <taxon>Gunneridae</taxon>
        <taxon>Pentapetalae</taxon>
        <taxon>rosids</taxon>
        <taxon>malvids</taxon>
        <taxon>Malvales</taxon>
        <taxon>Malvaceae</taxon>
        <taxon>Malvoideae</taxon>
        <taxon>Hibiscus</taxon>
    </lineage>
</organism>
<reference evidence="1 2" key="1">
    <citation type="journal article" date="2024" name="G3 (Bethesda)">
        <title>Genome assembly of Hibiscus sabdariffa L. provides insights into metabolisms of medicinal natural products.</title>
        <authorList>
            <person name="Kim T."/>
        </authorList>
    </citation>
    <scope>NUCLEOTIDE SEQUENCE [LARGE SCALE GENOMIC DNA]</scope>
    <source>
        <strain evidence="1">TK-2024</strain>
        <tissue evidence="1">Old leaves</tissue>
    </source>
</reference>
<comment type="caution">
    <text evidence="1">The sequence shown here is derived from an EMBL/GenBank/DDBJ whole genome shotgun (WGS) entry which is preliminary data.</text>
</comment>
<protein>
    <submittedName>
        <fullName evidence="1">Uncharacterized protein</fullName>
    </submittedName>
</protein>
<sequence>MSDKQLACSDLAVVGITGDAHDVERWYHDKRSSLDCRIPTSTDGPLMCFAPYEQSRVAMGGLGAVSLTLGLRHGVEGAQVLQQHQQQYQPHDDQFRWQFGGQMIHDFVG</sequence>
<name>A0ABR2SUV8_9ROSI</name>
<evidence type="ECO:0000313" key="2">
    <source>
        <dbReference type="Proteomes" id="UP001396334"/>
    </source>
</evidence>
<dbReference type="Proteomes" id="UP001396334">
    <property type="component" value="Unassembled WGS sequence"/>
</dbReference>
<keyword evidence="2" id="KW-1185">Reference proteome</keyword>
<dbReference type="EMBL" id="JBBPBN010000011">
    <property type="protein sequence ID" value="KAK9029020.1"/>
    <property type="molecule type" value="Genomic_DNA"/>
</dbReference>
<proteinExistence type="predicted"/>
<gene>
    <name evidence="1" type="ORF">V6N11_026149</name>
</gene>
<accession>A0ABR2SUV8</accession>
<evidence type="ECO:0000313" key="1">
    <source>
        <dbReference type="EMBL" id="KAK9029020.1"/>
    </source>
</evidence>